<dbReference type="InterPro" id="IPR018253">
    <property type="entry name" value="DnaJ_domain_CS"/>
</dbReference>
<dbReference type="InterPro" id="IPR036869">
    <property type="entry name" value="J_dom_sf"/>
</dbReference>
<dbReference type="SUPFAM" id="SSF49493">
    <property type="entry name" value="HSP40/DnaJ peptide-binding domain"/>
    <property type="match status" value="2"/>
</dbReference>
<dbReference type="Pfam" id="PF01556">
    <property type="entry name" value="DnaJ_C"/>
    <property type="match status" value="1"/>
</dbReference>
<dbReference type="Gene3D" id="2.60.260.20">
    <property type="entry name" value="Urease metallochaperone UreE, N-terminal domain"/>
    <property type="match status" value="2"/>
</dbReference>
<keyword evidence="1" id="KW-0143">Chaperone</keyword>
<dbReference type="PROSITE" id="PS50076">
    <property type="entry name" value="DNAJ_2"/>
    <property type="match status" value="1"/>
</dbReference>
<dbReference type="SUPFAM" id="SSF46565">
    <property type="entry name" value="Chaperone J-domain"/>
    <property type="match status" value="1"/>
</dbReference>
<dbReference type="AlphaFoldDB" id="A0A7C3VP52"/>
<dbReference type="GO" id="GO:0005737">
    <property type="term" value="C:cytoplasm"/>
    <property type="evidence" value="ECO:0007669"/>
    <property type="project" value="TreeGrafter"/>
</dbReference>
<dbReference type="EMBL" id="DSPX01000102">
    <property type="protein sequence ID" value="HGG01070.1"/>
    <property type="molecule type" value="Genomic_DNA"/>
</dbReference>
<feature type="domain" description="J" evidence="2">
    <location>
        <begin position="6"/>
        <end position="71"/>
    </location>
</feature>
<organism evidence="3">
    <name type="scientific">Planktothricoides sp. SpSt-374</name>
    <dbReference type="NCBI Taxonomy" id="2282167"/>
    <lineage>
        <taxon>Bacteria</taxon>
        <taxon>Bacillati</taxon>
        <taxon>Cyanobacteriota</taxon>
        <taxon>Cyanophyceae</taxon>
        <taxon>Oscillatoriophycideae</taxon>
        <taxon>Oscillatoriales</taxon>
        <taxon>Oscillatoriaceae</taxon>
        <taxon>Planktothricoides</taxon>
    </lineage>
</organism>
<dbReference type="GO" id="GO:0042026">
    <property type="term" value="P:protein refolding"/>
    <property type="evidence" value="ECO:0007669"/>
    <property type="project" value="TreeGrafter"/>
</dbReference>
<evidence type="ECO:0000259" key="2">
    <source>
        <dbReference type="PROSITE" id="PS50076"/>
    </source>
</evidence>
<dbReference type="CDD" id="cd10747">
    <property type="entry name" value="DnaJ_C"/>
    <property type="match status" value="1"/>
</dbReference>
<name>A0A7C3VP52_9CYAN</name>
<accession>A0A7C3VP52</accession>
<dbReference type="PROSITE" id="PS00636">
    <property type="entry name" value="DNAJ_1"/>
    <property type="match status" value="1"/>
</dbReference>
<evidence type="ECO:0000256" key="1">
    <source>
        <dbReference type="ARBA" id="ARBA00023186"/>
    </source>
</evidence>
<dbReference type="InterPro" id="IPR001623">
    <property type="entry name" value="DnaJ_domain"/>
</dbReference>
<dbReference type="PRINTS" id="PR00625">
    <property type="entry name" value="JDOMAIN"/>
</dbReference>
<dbReference type="PANTHER" id="PTHR43096:SF52">
    <property type="entry name" value="DNAJ HOMOLOG 1, MITOCHONDRIAL-RELATED"/>
    <property type="match status" value="1"/>
</dbReference>
<reference evidence="3" key="1">
    <citation type="journal article" date="2020" name="mSystems">
        <title>Genome- and Community-Level Interaction Insights into Carbon Utilization and Element Cycling Functions of Hydrothermarchaeota in Hydrothermal Sediment.</title>
        <authorList>
            <person name="Zhou Z."/>
            <person name="Liu Y."/>
            <person name="Xu W."/>
            <person name="Pan J."/>
            <person name="Luo Z.H."/>
            <person name="Li M."/>
        </authorList>
    </citation>
    <scope>NUCLEOTIDE SEQUENCE [LARGE SCALE GENOMIC DNA]</scope>
    <source>
        <strain evidence="3">SpSt-374</strain>
    </source>
</reference>
<dbReference type="Pfam" id="PF00226">
    <property type="entry name" value="DnaJ"/>
    <property type="match status" value="1"/>
</dbReference>
<dbReference type="GO" id="GO:0051082">
    <property type="term" value="F:unfolded protein binding"/>
    <property type="evidence" value="ECO:0007669"/>
    <property type="project" value="InterPro"/>
</dbReference>
<comment type="caution">
    <text evidence="3">The sequence shown here is derived from an EMBL/GenBank/DDBJ whole genome shotgun (WGS) entry which is preliminary data.</text>
</comment>
<sequence>MQNFRNYYQILGVARDSSSEEIKKVYRRLARQYHPDMNPGNKEAEEKFKDIGEAYEVLSDPNKRAQYDKFARFWQQKGTSRTARAAKSWGSRLGIGNREKELDPSQFPDFDSFLEHLLGRQDQAPTASVARSADYDYRANGSASATRVRSTVEVGDDWSPGTTKTVRKIASRATPRDVEARLTLPLEKAYKGGHERIRLEDGRSLEVDMPPGMLTGQRLRLRGQGIDGGDLYLKITVATHPLFQLQGSDVLILLPVTPSEAILGGPVEVPTLDGLVKMNVPPGVTPGKRLRLANKGYPTGKGSRGDQLVEILVTLPKELTPQERSLYEQLRQVESFNPRRDLYL</sequence>
<gene>
    <name evidence="3" type="ORF">ENR15_10580</name>
</gene>
<dbReference type="PANTHER" id="PTHR43096">
    <property type="entry name" value="DNAJ HOMOLOG 1, MITOCHONDRIAL-RELATED"/>
    <property type="match status" value="1"/>
</dbReference>
<dbReference type="CDD" id="cd06257">
    <property type="entry name" value="DnaJ"/>
    <property type="match status" value="1"/>
</dbReference>
<evidence type="ECO:0000313" key="3">
    <source>
        <dbReference type="EMBL" id="HGG01070.1"/>
    </source>
</evidence>
<dbReference type="FunFam" id="2.60.260.20:FF:000013">
    <property type="entry name" value="DnaJ subfamily B member 11"/>
    <property type="match status" value="1"/>
</dbReference>
<proteinExistence type="predicted"/>
<protein>
    <submittedName>
        <fullName evidence="3">J domain-containing protein</fullName>
    </submittedName>
</protein>
<dbReference type="InterPro" id="IPR002939">
    <property type="entry name" value="DnaJ_C"/>
</dbReference>
<dbReference type="Gene3D" id="1.10.287.110">
    <property type="entry name" value="DnaJ domain"/>
    <property type="match status" value="1"/>
</dbReference>
<dbReference type="InterPro" id="IPR008971">
    <property type="entry name" value="HSP40/DnaJ_pept-bd"/>
</dbReference>
<dbReference type="SMART" id="SM00271">
    <property type="entry name" value="DnaJ"/>
    <property type="match status" value="1"/>
</dbReference>